<comment type="caution">
    <text evidence="1">The sequence shown here is derived from an EMBL/GenBank/DDBJ whole genome shotgun (WGS) entry which is preliminary data.</text>
</comment>
<sequence>MSLNQRQLAQTRLEMAKNFEELNQSSEEIKRDLGFSSLDLKNALEVVPHYNPTNVWKLRDYLEEKIYEQGKTFYPFSVLQTNYYYTYEKNWSSH</sequence>
<proteinExistence type="predicted"/>
<dbReference type="OrthoDB" id="3233189at2"/>
<dbReference type="HOGENOM" id="CLU_163224_2_0_9"/>
<dbReference type="RefSeq" id="WP_016173889.1">
    <property type="nucleotide sequence ID" value="NZ_KE136389.1"/>
</dbReference>
<keyword evidence="2" id="KW-1185">Reference proteome</keyword>
<dbReference type="InterPro" id="IPR018757">
    <property type="entry name" value="DUF2316"/>
</dbReference>
<accession>S0NQ01</accession>
<dbReference type="STRING" id="41997.RV16_GL002336"/>
<gene>
    <name evidence="1" type="ORF">OMQ_00077</name>
</gene>
<dbReference type="Proteomes" id="UP000014136">
    <property type="component" value="Unassembled WGS sequence"/>
</dbReference>
<reference evidence="1 2" key="1">
    <citation type="submission" date="2013-03" db="EMBL/GenBank/DDBJ databases">
        <title>The Genome Sequence of Enterococcus saccharolyticus ATCC_43076 (Illumina only assembly).</title>
        <authorList>
            <consortium name="The Broad Institute Genomics Platform"/>
            <consortium name="The Broad Institute Genome Sequencing Center for Infectious Disease"/>
            <person name="Earl A."/>
            <person name="Russ C."/>
            <person name="Gilmore M."/>
            <person name="Surin D."/>
            <person name="Walker B."/>
            <person name="Young S."/>
            <person name="Zeng Q."/>
            <person name="Gargeya S."/>
            <person name="Fitzgerald M."/>
            <person name="Haas B."/>
            <person name="Abouelleil A."/>
            <person name="Allen A.W."/>
            <person name="Alvarado L."/>
            <person name="Arachchi H.M."/>
            <person name="Berlin A.M."/>
            <person name="Chapman S.B."/>
            <person name="Gainer-Dewar J."/>
            <person name="Goldberg J."/>
            <person name="Griggs A."/>
            <person name="Gujja S."/>
            <person name="Hansen M."/>
            <person name="Howarth C."/>
            <person name="Imamovic A."/>
            <person name="Ireland A."/>
            <person name="Larimer J."/>
            <person name="McCowan C."/>
            <person name="Murphy C."/>
            <person name="Pearson M."/>
            <person name="Poon T.W."/>
            <person name="Priest M."/>
            <person name="Roberts A."/>
            <person name="Saif S."/>
            <person name="Shea T."/>
            <person name="Sisk P."/>
            <person name="Sykes S."/>
            <person name="Wortman J."/>
            <person name="Nusbaum C."/>
            <person name="Birren B."/>
        </authorList>
    </citation>
    <scope>NUCLEOTIDE SEQUENCE [LARGE SCALE GENOMIC DNA]</scope>
    <source>
        <strain evidence="1 2">ATCC 43076</strain>
    </source>
</reference>
<name>S0NQ01_9ENTE</name>
<dbReference type="Pfam" id="PF10078">
    <property type="entry name" value="DUF2316"/>
    <property type="match status" value="1"/>
</dbReference>
<evidence type="ECO:0000313" key="1">
    <source>
        <dbReference type="EMBL" id="EOT30374.1"/>
    </source>
</evidence>
<evidence type="ECO:0008006" key="3">
    <source>
        <dbReference type="Google" id="ProtNLM"/>
    </source>
</evidence>
<protein>
    <recommendedName>
        <fullName evidence="3">DUF2316 family protein</fullName>
    </recommendedName>
</protein>
<dbReference type="AlphaFoldDB" id="S0NQ01"/>
<dbReference type="PATRIC" id="fig|1139996.3.peg.68"/>
<evidence type="ECO:0000313" key="2">
    <source>
        <dbReference type="Proteomes" id="UP000014136"/>
    </source>
</evidence>
<organism evidence="1 2">
    <name type="scientific">Enterococcus saccharolyticus subsp. saccharolyticus ATCC 43076</name>
    <dbReference type="NCBI Taxonomy" id="1139996"/>
    <lineage>
        <taxon>Bacteria</taxon>
        <taxon>Bacillati</taxon>
        <taxon>Bacillota</taxon>
        <taxon>Bacilli</taxon>
        <taxon>Lactobacillales</taxon>
        <taxon>Enterococcaceae</taxon>
        <taxon>Enterococcus</taxon>
    </lineage>
</organism>
<dbReference type="eggNOG" id="COG4367">
    <property type="taxonomic scope" value="Bacteria"/>
</dbReference>
<dbReference type="EMBL" id="AHYT01000001">
    <property type="protein sequence ID" value="EOT30374.1"/>
    <property type="molecule type" value="Genomic_DNA"/>
</dbReference>